<protein>
    <recommendedName>
        <fullName evidence="9">Phosphopantetheine adenylyltransferase</fullName>
        <ecNumber evidence="9">2.7.7.3</ecNumber>
    </recommendedName>
    <alternativeName>
        <fullName evidence="9">Dephospho-CoA pyrophosphorylase</fullName>
    </alternativeName>
    <alternativeName>
        <fullName evidence="9">Pantetheine-phosphate adenylyltransferase</fullName>
        <shortName evidence="9">PPAT</shortName>
    </alternativeName>
</protein>
<comment type="cofactor">
    <cofactor evidence="9">
        <name>Mg(2+)</name>
        <dbReference type="ChEBI" id="CHEBI:18420"/>
    </cofactor>
</comment>
<comment type="catalytic activity">
    <reaction evidence="8 9">
        <text>(R)-4'-phosphopantetheine + ATP + H(+) = 3'-dephospho-CoA + diphosphate</text>
        <dbReference type="Rhea" id="RHEA:19801"/>
        <dbReference type="ChEBI" id="CHEBI:15378"/>
        <dbReference type="ChEBI" id="CHEBI:30616"/>
        <dbReference type="ChEBI" id="CHEBI:33019"/>
        <dbReference type="ChEBI" id="CHEBI:57328"/>
        <dbReference type="ChEBI" id="CHEBI:61723"/>
        <dbReference type="EC" id="2.7.7.3"/>
    </reaction>
</comment>
<evidence type="ECO:0000256" key="3">
    <source>
        <dbReference type="ARBA" id="ARBA00022695"/>
    </source>
</evidence>
<feature type="binding site" evidence="9">
    <location>
        <begin position="11"/>
        <end position="12"/>
    </location>
    <ligand>
        <name>ATP</name>
        <dbReference type="ChEBI" id="CHEBI:30616"/>
    </ligand>
</feature>
<evidence type="ECO:0000256" key="6">
    <source>
        <dbReference type="ARBA" id="ARBA00022842"/>
    </source>
</evidence>
<proteinExistence type="inferred from homology"/>
<feature type="binding site" evidence="9">
    <location>
        <position position="19"/>
    </location>
    <ligand>
        <name>ATP</name>
        <dbReference type="ChEBI" id="CHEBI:30616"/>
    </ligand>
</feature>
<feature type="binding site" evidence="9">
    <location>
        <position position="43"/>
    </location>
    <ligand>
        <name>substrate</name>
    </ligand>
</feature>
<sequence length="164" mass="18924">MSDKIGLFTGSFDPITKGHVDLIERASRLFDKLYVGIFYNREKSGFFTIEARERIVKEALQHLDNVEVITSQNELAVTVARRLGAKAFVRGLRNSQDLDYEADMTFFNRELAGELETIFLLSKPAYRHISSSRIRELIAFQQDIAAYVPQSVIKELERRTYEKN</sequence>
<keyword evidence="3 9" id="KW-0548">Nucleotidyltransferase</keyword>
<dbReference type="Pfam" id="PF01467">
    <property type="entry name" value="CTP_transf_like"/>
    <property type="match status" value="1"/>
</dbReference>
<dbReference type="GO" id="GO:0004595">
    <property type="term" value="F:pantetheine-phosphate adenylyltransferase activity"/>
    <property type="evidence" value="ECO:0007669"/>
    <property type="project" value="UniProtKB-UniRule"/>
</dbReference>
<dbReference type="Gene3D" id="3.40.50.620">
    <property type="entry name" value="HUPs"/>
    <property type="match status" value="1"/>
</dbReference>
<keyword evidence="5 9" id="KW-0067">ATP-binding</keyword>
<evidence type="ECO:0000256" key="7">
    <source>
        <dbReference type="ARBA" id="ARBA00022993"/>
    </source>
</evidence>
<dbReference type="GO" id="GO:0015937">
    <property type="term" value="P:coenzyme A biosynthetic process"/>
    <property type="evidence" value="ECO:0007669"/>
    <property type="project" value="UniProtKB-UniRule"/>
</dbReference>
<dbReference type="Proteomes" id="UP000070096">
    <property type="component" value="Unassembled WGS sequence"/>
</dbReference>
<evidence type="ECO:0000313" key="10">
    <source>
        <dbReference type="EMBL" id="KXT71800.1"/>
    </source>
</evidence>
<dbReference type="GO" id="GO:0005524">
    <property type="term" value="F:ATP binding"/>
    <property type="evidence" value="ECO:0007669"/>
    <property type="project" value="UniProtKB-KW"/>
</dbReference>
<feature type="binding site" evidence="9">
    <location>
        <begin position="126"/>
        <end position="132"/>
    </location>
    <ligand>
        <name>ATP</name>
        <dbReference type="ChEBI" id="CHEBI:30616"/>
    </ligand>
</feature>
<dbReference type="InterPro" id="IPR001980">
    <property type="entry name" value="PPAT"/>
</dbReference>
<dbReference type="EC" id="2.7.7.3" evidence="9"/>
<gene>
    <name evidence="9" type="primary">coaD</name>
    <name evidence="10" type="ORF">SGODD07_01011</name>
</gene>
<comment type="similarity">
    <text evidence="9">Belongs to the bacterial CoaD family.</text>
</comment>
<accession>A0A139N717</accession>
<keyword evidence="2 9" id="KW-0808">Transferase</keyword>
<dbReference type="SUPFAM" id="SSF52374">
    <property type="entry name" value="Nucleotidylyl transferase"/>
    <property type="match status" value="1"/>
</dbReference>
<evidence type="ECO:0000256" key="8">
    <source>
        <dbReference type="ARBA" id="ARBA00029346"/>
    </source>
</evidence>
<feature type="site" description="Transition state stabilizer" evidence="9">
    <location>
        <position position="19"/>
    </location>
</feature>
<comment type="caution">
    <text evidence="10">The sequence shown here is derived from an EMBL/GenBank/DDBJ whole genome shotgun (WGS) entry which is preliminary data.</text>
</comment>
<reference evidence="10 11" key="1">
    <citation type="submission" date="2016-01" db="EMBL/GenBank/DDBJ databases">
        <title>Highly variable Streptococcus oralis are common among viridans streptococci isolated from primates.</title>
        <authorList>
            <person name="Denapaite D."/>
            <person name="Rieger M."/>
            <person name="Koendgen S."/>
            <person name="Brueckner R."/>
            <person name="Ochigava I."/>
            <person name="Kappeler P."/>
            <person name="Maetz-Rensing K."/>
            <person name="Leendertz F."/>
            <person name="Hakenbeck R."/>
        </authorList>
    </citation>
    <scope>NUCLEOTIDE SEQUENCE [LARGE SCALE GENOMIC DNA]</scope>
    <source>
        <strain evidence="10 11">DD07</strain>
    </source>
</reference>
<evidence type="ECO:0000256" key="4">
    <source>
        <dbReference type="ARBA" id="ARBA00022741"/>
    </source>
</evidence>
<dbReference type="AlphaFoldDB" id="A0A139N717"/>
<dbReference type="PATRIC" id="fig|1302.21.peg.1128"/>
<dbReference type="EMBL" id="LQRC01000148">
    <property type="protein sequence ID" value="KXT71800.1"/>
    <property type="molecule type" value="Genomic_DNA"/>
</dbReference>
<comment type="pathway">
    <text evidence="9">Cofactor biosynthesis; coenzyme A biosynthesis; CoA from (R)-pantothenate: step 4/5.</text>
</comment>
<feature type="binding site" evidence="9">
    <location>
        <position position="76"/>
    </location>
    <ligand>
        <name>substrate</name>
    </ligand>
</feature>
<evidence type="ECO:0000256" key="2">
    <source>
        <dbReference type="ARBA" id="ARBA00022679"/>
    </source>
</evidence>
<keyword evidence="4 9" id="KW-0547">Nucleotide-binding</keyword>
<dbReference type="PANTHER" id="PTHR21342">
    <property type="entry name" value="PHOSPHOPANTETHEINE ADENYLYLTRANSFERASE"/>
    <property type="match status" value="1"/>
</dbReference>
<keyword evidence="6 9" id="KW-0460">Magnesium</keyword>
<keyword evidence="1 9" id="KW-0963">Cytoplasm</keyword>
<name>A0A139N717_STRGN</name>
<dbReference type="GO" id="GO:0005737">
    <property type="term" value="C:cytoplasm"/>
    <property type="evidence" value="ECO:0007669"/>
    <property type="project" value="UniProtKB-SubCell"/>
</dbReference>
<evidence type="ECO:0000313" key="11">
    <source>
        <dbReference type="Proteomes" id="UP000070096"/>
    </source>
</evidence>
<dbReference type="CDD" id="cd02163">
    <property type="entry name" value="PPAT"/>
    <property type="match status" value="1"/>
</dbReference>
<dbReference type="NCBIfam" id="TIGR00125">
    <property type="entry name" value="cyt_tran_rel"/>
    <property type="match status" value="1"/>
</dbReference>
<dbReference type="InterPro" id="IPR014729">
    <property type="entry name" value="Rossmann-like_a/b/a_fold"/>
</dbReference>
<evidence type="ECO:0000256" key="9">
    <source>
        <dbReference type="HAMAP-Rule" id="MF_00151"/>
    </source>
</evidence>
<organism evidence="10 11">
    <name type="scientific">Streptococcus gordonii</name>
    <dbReference type="NCBI Taxonomy" id="1302"/>
    <lineage>
        <taxon>Bacteria</taxon>
        <taxon>Bacillati</taxon>
        <taxon>Bacillota</taxon>
        <taxon>Bacilli</taxon>
        <taxon>Lactobacillales</taxon>
        <taxon>Streptococcaceae</taxon>
        <taxon>Streptococcus</taxon>
    </lineage>
</organism>
<comment type="subunit">
    <text evidence="9">Homohexamer.</text>
</comment>
<dbReference type="PANTHER" id="PTHR21342:SF1">
    <property type="entry name" value="PHOSPHOPANTETHEINE ADENYLYLTRANSFERASE"/>
    <property type="match status" value="1"/>
</dbReference>
<keyword evidence="7 9" id="KW-0173">Coenzyme A biosynthesis</keyword>
<feature type="binding site" evidence="9">
    <location>
        <position position="11"/>
    </location>
    <ligand>
        <name>substrate</name>
    </ligand>
</feature>
<dbReference type="NCBIfam" id="TIGR01510">
    <property type="entry name" value="coaD_prev_kdtB"/>
    <property type="match status" value="1"/>
</dbReference>
<dbReference type="PRINTS" id="PR01020">
    <property type="entry name" value="LPSBIOSNTHSS"/>
</dbReference>
<dbReference type="RefSeq" id="WP_061411105.1">
    <property type="nucleotide sequence ID" value="NZ_CP113953.1"/>
</dbReference>
<dbReference type="UniPathway" id="UPA00241">
    <property type="reaction ID" value="UER00355"/>
</dbReference>
<comment type="subcellular location">
    <subcellularLocation>
        <location evidence="9">Cytoplasm</location>
    </subcellularLocation>
</comment>
<dbReference type="InterPro" id="IPR004821">
    <property type="entry name" value="Cyt_trans-like"/>
</dbReference>
<feature type="binding site" evidence="9">
    <location>
        <position position="101"/>
    </location>
    <ligand>
        <name>ATP</name>
        <dbReference type="ChEBI" id="CHEBI:30616"/>
    </ligand>
</feature>
<evidence type="ECO:0000256" key="1">
    <source>
        <dbReference type="ARBA" id="ARBA00022490"/>
    </source>
</evidence>
<evidence type="ECO:0000256" key="5">
    <source>
        <dbReference type="ARBA" id="ARBA00022840"/>
    </source>
</evidence>
<dbReference type="HAMAP" id="MF_00151">
    <property type="entry name" value="PPAT_bact"/>
    <property type="match status" value="1"/>
</dbReference>
<feature type="binding site" evidence="9">
    <location>
        <begin position="91"/>
        <end position="93"/>
    </location>
    <ligand>
        <name>ATP</name>
        <dbReference type="ChEBI" id="CHEBI:30616"/>
    </ligand>
</feature>
<comment type="function">
    <text evidence="9">Reversibly transfers an adenylyl group from ATP to 4'-phosphopantetheine, yielding dephospho-CoA (dPCoA) and pyrophosphate.</text>
</comment>
<feature type="binding site" evidence="9">
    <location>
        <position position="90"/>
    </location>
    <ligand>
        <name>substrate</name>
    </ligand>
</feature>